<gene>
    <name evidence="2" type="ORF">IAA48_02055</name>
</gene>
<keyword evidence="1" id="KW-0812">Transmembrane</keyword>
<keyword evidence="1" id="KW-0472">Membrane</keyword>
<protein>
    <submittedName>
        <fullName evidence="2">Uncharacterized protein</fullName>
    </submittedName>
</protein>
<comment type="caution">
    <text evidence="2">The sequence shown here is derived from an EMBL/GenBank/DDBJ whole genome shotgun (WGS) entry which is preliminary data.</text>
</comment>
<sequence>MEWTVVSVIVVIAGLIGTVAVPLAKNTKAMTQLSGRIDHLVFRMEREETELNVFKEKTAQKHRVIFERLCEHQTDLTDHEGRLYALEKRGDSYEGMA</sequence>
<proteinExistence type="predicted"/>
<dbReference type="Proteomes" id="UP000824205">
    <property type="component" value="Unassembled WGS sequence"/>
</dbReference>
<dbReference type="EMBL" id="DXGE01000010">
    <property type="protein sequence ID" value="HIW85257.1"/>
    <property type="molecule type" value="Genomic_DNA"/>
</dbReference>
<reference evidence="2" key="2">
    <citation type="submission" date="2021-04" db="EMBL/GenBank/DDBJ databases">
        <authorList>
            <person name="Gilroy R."/>
        </authorList>
    </citation>
    <scope>NUCLEOTIDE SEQUENCE</scope>
    <source>
        <strain evidence="2">421</strain>
    </source>
</reference>
<keyword evidence="1" id="KW-1133">Transmembrane helix</keyword>
<reference evidence="2" key="1">
    <citation type="journal article" date="2021" name="PeerJ">
        <title>Extensive microbial diversity within the chicken gut microbiome revealed by metagenomics and culture.</title>
        <authorList>
            <person name="Gilroy R."/>
            <person name="Ravi A."/>
            <person name="Getino M."/>
            <person name="Pursley I."/>
            <person name="Horton D.L."/>
            <person name="Alikhan N.F."/>
            <person name="Baker D."/>
            <person name="Gharbi K."/>
            <person name="Hall N."/>
            <person name="Watson M."/>
            <person name="Adriaenssens E.M."/>
            <person name="Foster-Nyarko E."/>
            <person name="Jarju S."/>
            <person name="Secka A."/>
            <person name="Antonio M."/>
            <person name="Oren A."/>
            <person name="Chaudhuri R.R."/>
            <person name="La Ragione R."/>
            <person name="Hildebrand F."/>
            <person name="Pallen M.J."/>
        </authorList>
    </citation>
    <scope>NUCLEOTIDE SEQUENCE</scope>
    <source>
        <strain evidence="2">421</strain>
    </source>
</reference>
<evidence type="ECO:0000313" key="3">
    <source>
        <dbReference type="Proteomes" id="UP000824205"/>
    </source>
</evidence>
<organism evidence="2 3">
    <name type="scientific">Candidatus Eubacterium faecipullorum</name>
    <dbReference type="NCBI Taxonomy" id="2838571"/>
    <lineage>
        <taxon>Bacteria</taxon>
        <taxon>Bacillati</taxon>
        <taxon>Bacillota</taxon>
        <taxon>Clostridia</taxon>
        <taxon>Eubacteriales</taxon>
        <taxon>Eubacteriaceae</taxon>
        <taxon>Eubacterium</taxon>
    </lineage>
</organism>
<accession>A0A9D1UEW1</accession>
<feature type="transmembrane region" description="Helical" evidence="1">
    <location>
        <begin position="6"/>
        <end position="24"/>
    </location>
</feature>
<evidence type="ECO:0000313" key="2">
    <source>
        <dbReference type="EMBL" id="HIW85257.1"/>
    </source>
</evidence>
<name>A0A9D1UEW1_9FIRM</name>
<dbReference type="AlphaFoldDB" id="A0A9D1UEW1"/>
<evidence type="ECO:0000256" key="1">
    <source>
        <dbReference type="SAM" id="Phobius"/>
    </source>
</evidence>